<evidence type="ECO:0000313" key="4">
    <source>
        <dbReference type="Proteomes" id="UP000000552"/>
    </source>
</evidence>
<keyword evidence="1" id="KW-1133">Transmembrane helix</keyword>
<dbReference type="AlphaFoldDB" id="Q98ER0"/>
<gene>
    <name evidence="3" type="ordered locus">mll4125</name>
</gene>
<accession>Q98ER0</accession>
<dbReference type="InterPro" id="IPR007621">
    <property type="entry name" value="TPM_dom"/>
</dbReference>
<name>Q98ER0_RHILO</name>
<evidence type="ECO:0000313" key="3">
    <source>
        <dbReference type="EMBL" id="BAB50857.1"/>
    </source>
</evidence>
<feature type="transmembrane region" description="Helical" evidence="1">
    <location>
        <begin position="91"/>
        <end position="112"/>
    </location>
</feature>
<dbReference type="Gene3D" id="3.10.310.50">
    <property type="match status" value="1"/>
</dbReference>
<proteinExistence type="predicted"/>
<reference evidence="3 4" key="1">
    <citation type="journal article" date="2000" name="DNA Res.">
        <title>Complete genome structure of the nitrogen-fixing symbiotic bacterium Mesorhizobium loti.</title>
        <authorList>
            <person name="Kaneko T."/>
            <person name="Nakamura Y."/>
            <person name="Sato S."/>
            <person name="Asamizu E."/>
            <person name="Kato T."/>
            <person name="Sasamoto S."/>
            <person name="Watanabe A."/>
            <person name="Idesawa K."/>
            <person name="Ishikawa A."/>
            <person name="Kawashima K."/>
            <person name="Kimura T."/>
            <person name="Kishida Y."/>
            <person name="Kiyokawa C."/>
            <person name="Kohara M."/>
            <person name="Matsumoto M."/>
            <person name="Matsuno A."/>
            <person name="Mochizuki Y."/>
            <person name="Nakayama S."/>
            <person name="Nakazaki N."/>
            <person name="Shimpo S."/>
            <person name="Sugimoto M."/>
            <person name="Takeuchi C."/>
            <person name="Yamada M."/>
            <person name="Tabata S."/>
        </authorList>
    </citation>
    <scope>NUCLEOTIDE SEQUENCE [LARGE SCALE GENOMIC DNA]</scope>
    <source>
        <strain evidence="4">LMG 29417 / CECT 9101 / MAFF 303099</strain>
    </source>
</reference>
<evidence type="ECO:0000259" key="2">
    <source>
        <dbReference type="Pfam" id="PF04536"/>
    </source>
</evidence>
<dbReference type="Proteomes" id="UP000000552">
    <property type="component" value="Chromosome"/>
</dbReference>
<dbReference type="KEGG" id="mlo:mll4125"/>
<feature type="domain" description="TPM" evidence="2">
    <location>
        <begin position="112"/>
        <end position="205"/>
    </location>
</feature>
<keyword evidence="1" id="KW-0812">Transmembrane</keyword>
<dbReference type="HOGENOM" id="CLU_086382_0_0_5"/>
<dbReference type="PANTHER" id="PTHR30373:SF8">
    <property type="entry name" value="BLL7265 PROTEIN"/>
    <property type="match status" value="1"/>
</dbReference>
<dbReference type="Pfam" id="PF04536">
    <property type="entry name" value="TPM_phosphatase"/>
    <property type="match status" value="1"/>
</dbReference>
<sequence length="228" mass="24701">MAARPVVAVLQEAGETMATRPISPQDHERIADAIRAAETKTDGEIYCVVAHASDGYFAPAALMATLGMLVVSLAVAYGLEAWWLTIRLPHFVIAQLLALACVLALLWAVPGLRIHMVPRRLRYQAAHANAIKQFLARNVHRTTARTGVLIFVSIAERYAEVVADSGIDAKVGQHVWDGVVRDLTAHAGDDRLADGFVKAIEQVGSVLAEHFPVTSGDTNELDDHLVEI</sequence>
<dbReference type="eggNOG" id="COG3762">
    <property type="taxonomic scope" value="Bacteria"/>
</dbReference>
<feature type="transmembrane region" description="Helical" evidence="1">
    <location>
        <begin position="56"/>
        <end position="79"/>
    </location>
</feature>
<evidence type="ECO:0000256" key="1">
    <source>
        <dbReference type="SAM" id="Phobius"/>
    </source>
</evidence>
<dbReference type="EMBL" id="BA000012">
    <property type="protein sequence ID" value="BAB50857.1"/>
    <property type="molecule type" value="Genomic_DNA"/>
</dbReference>
<organism evidence="3 4">
    <name type="scientific">Mesorhizobium japonicum (strain LMG 29417 / CECT 9101 / MAFF 303099)</name>
    <name type="common">Mesorhizobium loti (strain MAFF 303099)</name>
    <dbReference type="NCBI Taxonomy" id="266835"/>
    <lineage>
        <taxon>Bacteria</taxon>
        <taxon>Pseudomonadati</taxon>
        <taxon>Pseudomonadota</taxon>
        <taxon>Alphaproteobacteria</taxon>
        <taxon>Hyphomicrobiales</taxon>
        <taxon>Phyllobacteriaceae</taxon>
        <taxon>Mesorhizobium</taxon>
    </lineage>
</organism>
<dbReference type="PANTHER" id="PTHR30373">
    <property type="entry name" value="UPF0603 PROTEIN YGCG"/>
    <property type="match status" value="1"/>
</dbReference>
<keyword evidence="1" id="KW-0472">Membrane</keyword>
<protein>
    <submittedName>
        <fullName evidence="3">Mll4125 protein</fullName>
    </submittedName>
</protein>